<keyword evidence="5 8" id="KW-0479">Metal-binding</keyword>
<sequence>MTDNLDRCYDVIVSCVKHMGEIIKERIWQTKAKVDAKSCEIDLVTETDQEVEKFLITNLKNNFPDHMFIGEENVSEGGKCDLTDKPTWIIDPVDGTMNFVHGYPNVCISVALLVNKVPEIAIIYNPVINYMFEARRGLGAKLNGQRIQVSKETELSKSLVAFEFGTSRDPEKQKNVLENITSLIGKVHGVRSAGSAAMNMAFVALGSCDVYFEFGTHAWDVAAGDLLVREAGGVVIDPAGGDFDVLSRRVLAASTRSVADKLIKELSQHYPERD</sequence>
<name>A0AAN8S2Q0_POLSC</name>
<gene>
    <name evidence="10" type="ORF">RUM43_002591</name>
</gene>
<dbReference type="GO" id="GO:0046854">
    <property type="term" value="P:phosphatidylinositol phosphate biosynthetic process"/>
    <property type="evidence" value="ECO:0007669"/>
    <property type="project" value="InterPro"/>
</dbReference>
<dbReference type="GO" id="GO:0007165">
    <property type="term" value="P:signal transduction"/>
    <property type="evidence" value="ECO:0007669"/>
    <property type="project" value="TreeGrafter"/>
</dbReference>
<evidence type="ECO:0000256" key="7">
    <source>
        <dbReference type="ARBA" id="ARBA00022842"/>
    </source>
</evidence>
<dbReference type="EC" id="3.1.3.25" evidence="9"/>
<comment type="similarity">
    <text evidence="4 9">Belongs to the inositol monophosphatase superfamily.</text>
</comment>
<dbReference type="AlphaFoldDB" id="A0AAN8S2Q0"/>
<dbReference type="CDD" id="cd01639">
    <property type="entry name" value="IMPase"/>
    <property type="match status" value="1"/>
</dbReference>
<accession>A0AAN8S2Q0</accession>
<evidence type="ECO:0000313" key="10">
    <source>
        <dbReference type="EMBL" id="KAK6628775.1"/>
    </source>
</evidence>
<evidence type="ECO:0000256" key="9">
    <source>
        <dbReference type="RuleBase" id="RU364068"/>
    </source>
</evidence>
<evidence type="ECO:0000313" key="11">
    <source>
        <dbReference type="Proteomes" id="UP001372834"/>
    </source>
</evidence>
<keyword evidence="7 8" id="KW-0460">Magnesium</keyword>
<protein>
    <recommendedName>
        <fullName evidence="9">Inositol-1-monophosphatase</fullName>
        <ecNumber evidence="9">3.1.3.25</ecNumber>
    </recommendedName>
</protein>
<dbReference type="PANTHER" id="PTHR20854">
    <property type="entry name" value="INOSITOL MONOPHOSPHATASE"/>
    <property type="match status" value="1"/>
</dbReference>
<evidence type="ECO:0000256" key="2">
    <source>
        <dbReference type="ARBA" id="ARBA00001946"/>
    </source>
</evidence>
<comment type="caution">
    <text evidence="10">The sequence shown here is derived from an EMBL/GenBank/DDBJ whole genome shotgun (WGS) entry which is preliminary data.</text>
</comment>
<evidence type="ECO:0000256" key="5">
    <source>
        <dbReference type="ARBA" id="ARBA00022723"/>
    </source>
</evidence>
<dbReference type="InterPro" id="IPR020552">
    <property type="entry name" value="Inositol_monoPase_Li-sen"/>
</dbReference>
<dbReference type="PROSITE" id="PS00629">
    <property type="entry name" value="IMP_1"/>
    <property type="match status" value="1"/>
</dbReference>
<dbReference type="GO" id="GO:0008934">
    <property type="term" value="F:inositol monophosphate 1-phosphatase activity"/>
    <property type="evidence" value="ECO:0007669"/>
    <property type="project" value="InterPro"/>
</dbReference>
<feature type="binding site" evidence="8">
    <location>
        <position position="220"/>
    </location>
    <ligand>
        <name>Mg(2+)</name>
        <dbReference type="ChEBI" id="CHEBI:18420"/>
        <label>2</label>
    </ligand>
</feature>
<comment type="cofactor">
    <cofactor evidence="2 8 9">
        <name>Mg(2+)</name>
        <dbReference type="ChEBI" id="CHEBI:18420"/>
    </cofactor>
</comment>
<feature type="binding site" evidence="8">
    <location>
        <position position="71"/>
    </location>
    <ligand>
        <name>Mg(2+)</name>
        <dbReference type="ChEBI" id="CHEBI:18420"/>
        <label>1</label>
        <note>catalytic</note>
    </ligand>
</feature>
<dbReference type="SUPFAM" id="SSF56655">
    <property type="entry name" value="Carbohydrate phosphatase"/>
    <property type="match status" value="1"/>
</dbReference>
<dbReference type="FunFam" id="3.30.540.10:FF:000004">
    <property type="entry name" value="Inositol-1-monophosphatase"/>
    <property type="match status" value="1"/>
</dbReference>
<dbReference type="GO" id="GO:0006020">
    <property type="term" value="P:inositol metabolic process"/>
    <property type="evidence" value="ECO:0007669"/>
    <property type="project" value="TreeGrafter"/>
</dbReference>
<evidence type="ECO:0000256" key="3">
    <source>
        <dbReference type="ARBA" id="ARBA00005152"/>
    </source>
</evidence>
<dbReference type="PANTHER" id="PTHR20854:SF4">
    <property type="entry name" value="INOSITOL-1-MONOPHOSPHATASE-RELATED"/>
    <property type="match status" value="1"/>
</dbReference>
<dbReference type="PROSITE" id="PS00630">
    <property type="entry name" value="IMP_2"/>
    <property type="match status" value="1"/>
</dbReference>
<dbReference type="GO" id="GO:0046872">
    <property type="term" value="F:metal ion binding"/>
    <property type="evidence" value="ECO:0007669"/>
    <property type="project" value="UniProtKB-KW"/>
</dbReference>
<dbReference type="InterPro" id="IPR000760">
    <property type="entry name" value="Inositol_monophosphatase-like"/>
</dbReference>
<dbReference type="EMBL" id="JAWJWE010000036">
    <property type="protein sequence ID" value="KAK6628775.1"/>
    <property type="molecule type" value="Genomic_DNA"/>
</dbReference>
<dbReference type="InterPro" id="IPR033942">
    <property type="entry name" value="IMPase"/>
</dbReference>
<proteinExistence type="inferred from homology"/>
<evidence type="ECO:0000256" key="6">
    <source>
        <dbReference type="ARBA" id="ARBA00022801"/>
    </source>
</evidence>
<reference evidence="10 11" key="1">
    <citation type="submission" date="2023-10" db="EMBL/GenBank/DDBJ databases">
        <title>Genomes of two closely related lineages of the louse Polyplax serrata with different host specificities.</title>
        <authorList>
            <person name="Martinu J."/>
            <person name="Tarabai H."/>
            <person name="Stefka J."/>
            <person name="Hypsa V."/>
        </authorList>
    </citation>
    <scope>NUCLEOTIDE SEQUENCE [LARGE SCALE GENOMIC DNA]</scope>
    <source>
        <strain evidence="10">HR10_N</strain>
    </source>
</reference>
<dbReference type="Gene3D" id="3.40.190.80">
    <property type="match status" value="1"/>
</dbReference>
<keyword evidence="6 9" id="KW-0378">Hydrolase</keyword>
<dbReference type="FunFam" id="3.40.190.80:FF:000002">
    <property type="entry name" value="Inositol-1-monophosphatase"/>
    <property type="match status" value="1"/>
</dbReference>
<dbReference type="InterPro" id="IPR020550">
    <property type="entry name" value="Inositol_monophosphatase_CS"/>
</dbReference>
<feature type="binding site" evidence="8">
    <location>
        <position position="91"/>
    </location>
    <ligand>
        <name>Mg(2+)</name>
        <dbReference type="ChEBI" id="CHEBI:18420"/>
        <label>1</label>
        <note>catalytic</note>
    </ligand>
</feature>
<dbReference type="Proteomes" id="UP001372834">
    <property type="component" value="Unassembled WGS sequence"/>
</dbReference>
<dbReference type="PRINTS" id="PR00377">
    <property type="entry name" value="IMPHPHTASES"/>
</dbReference>
<dbReference type="Pfam" id="PF00459">
    <property type="entry name" value="Inositol_P"/>
    <property type="match status" value="1"/>
</dbReference>
<dbReference type="InterPro" id="IPR020583">
    <property type="entry name" value="Inositol_monoP_metal-BS"/>
</dbReference>
<comment type="catalytic activity">
    <reaction evidence="1 9">
        <text>a myo-inositol phosphate + H2O = myo-inositol + phosphate</text>
        <dbReference type="Rhea" id="RHEA:24056"/>
        <dbReference type="ChEBI" id="CHEBI:15377"/>
        <dbReference type="ChEBI" id="CHEBI:17268"/>
        <dbReference type="ChEBI" id="CHEBI:43474"/>
        <dbReference type="ChEBI" id="CHEBI:84139"/>
        <dbReference type="EC" id="3.1.3.25"/>
    </reaction>
</comment>
<organism evidence="10 11">
    <name type="scientific">Polyplax serrata</name>
    <name type="common">Common mouse louse</name>
    <dbReference type="NCBI Taxonomy" id="468196"/>
    <lineage>
        <taxon>Eukaryota</taxon>
        <taxon>Metazoa</taxon>
        <taxon>Ecdysozoa</taxon>
        <taxon>Arthropoda</taxon>
        <taxon>Hexapoda</taxon>
        <taxon>Insecta</taxon>
        <taxon>Pterygota</taxon>
        <taxon>Neoptera</taxon>
        <taxon>Paraneoptera</taxon>
        <taxon>Psocodea</taxon>
        <taxon>Troctomorpha</taxon>
        <taxon>Phthiraptera</taxon>
        <taxon>Anoplura</taxon>
        <taxon>Polyplacidae</taxon>
        <taxon>Polyplax</taxon>
    </lineage>
</organism>
<evidence type="ECO:0000256" key="8">
    <source>
        <dbReference type="PIRSR" id="PIRSR600760-2"/>
    </source>
</evidence>
<feature type="binding site" evidence="8">
    <location>
        <position position="94"/>
    </location>
    <ligand>
        <name>Mg(2+)</name>
        <dbReference type="ChEBI" id="CHEBI:18420"/>
        <label>1</label>
        <note>catalytic</note>
    </ligand>
</feature>
<dbReference type="PRINTS" id="PR00378">
    <property type="entry name" value="LIIMPHPHTASE"/>
</dbReference>
<evidence type="ECO:0000256" key="4">
    <source>
        <dbReference type="ARBA" id="ARBA00009759"/>
    </source>
</evidence>
<evidence type="ECO:0000256" key="1">
    <source>
        <dbReference type="ARBA" id="ARBA00001033"/>
    </source>
</evidence>
<dbReference type="Gene3D" id="3.30.540.10">
    <property type="entry name" value="Fructose-1,6-Bisphosphatase, subunit A, domain 1"/>
    <property type="match status" value="1"/>
</dbReference>
<comment type="pathway">
    <text evidence="3 9">Polyol metabolism; myo-inositol biosynthesis; myo-inositol from D-glucose 6-phosphate: step 2/2.</text>
</comment>